<feature type="transmembrane region" description="Helical" evidence="7">
    <location>
        <begin position="72"/>
        <end position="90"/>
    </location>
</feature>
<evidence type="ECO:0000313" key="9">
    <source>
        <dbReference type="EMBL" id="QTQ12863.1"/>
    </source>
</evidence>
<evidence type="ECO:0000256" key="2">
    <source>
        <dbReference type="ARBA" id="ARBA00009298"/>
    </source>
</evidence>
<gene>
    <name evidence="9" type="ORF">HRI96_04475</name>
</gene>
<dbReference type="InterPro" id="IPR049177">
    <property type="entry name" value="MgtC_SapB_SrpB_YhiD_N"/>
</dbReference>
<dbReference type="PANTHER" id="PTHR33778">
    <property type="entry name" value="PROTEIN MGTC"/>
    <property type="match status" value="1"/>
</dbReference>
<evidence type="ECO:0000313" key="10">
    <source>
        <dbReference type="Proteomes" id="UP000671995"/>
    </source>
</evidence>
<dbReference type="PANTHER" id="PTHR33778:SF1">
    <property type="entry name" value="MAGNESIUM TRANSPORTER YHID-RELATED"/>
    <property type="match status" value="1"/>
</dbReference>
<reference evidence="9" key="2">
    <citation type="journal article" date="2021" name="Microbiol. Resour. Announc.">
        <title>Complete Genome Sequences of Three Human Oral Treponema parvum Isolates.</title>
        <authorList>
            <person name="Zeng H."/>
            <person name="Watt R.M."/>
        </authorList>
    </citation>
    <scope>NUCLEOTIDE SEQUENCE</scope>
    <source>
        <strain evidence="9">ATCC 700773</strain>
    </source>
</reference>
<keyword evidence="3" id="KW-1003">Cell membrane</keyword>
<dbReference type="PRINTS" id="PR01837">
    <property type="entry name" value="MGTCSAPBPROT"/>
</dbReference>
<dbReference type="Pfam" id="PF02308">
    <property type="entry name" value="MgtC"/>
    <property type="match status" value="1"/>
</dbReference>
<dbReference type="AlphaFoldDB" id="A0A975F1X3"/>
<evidence type="ECO:0000256" key="4">
    <source>
        <dbReference type="ARBA" id="ARBA00022692"/>
    </source>
</evidence>
<dbReference type="InterPro" id="IPR003416">
    <property type="entry name" value="MgtC/SapB/SrpB/YhiD_fam"/>
</dbReference>
<name>A0A975F1X3_9SPIR</name>
<comment type="similarity">
    <text evidence="2">Belongs to the MgtC/SapB family.</text>
</comment>
<protein>
    <submittedName>
        <fullName evidence="9">MgtC/SapB family protein</fullName>
    </submittedName>
</protein>
<comment type="subcellular location">
    <subcellularLocation>
        <location evidence="1">Cell membrane</location>
        <topology evidence="1">Multi-pass membrane protein</topology>
    </subcellularLocation>
</comment>
<dbReference type="Proteomes" id="UP000671995">
    <property type="component" value="Chromosome"/>
</dbReference>
<organism evidence="9 10">
    <name type="scientific">Treponema parvum</name>
    <dbReference type="NCBI Taxonomy" id="138851"/>
    <lineage>
        <taxon>Bacteria</taxon>
        <taxon>Pseudomonadati</taxon>
        <taxon>Spirochaetota</taxon>
        <taxon>Spirochaetia</taxon>
        <taxon>Spirochaetales</taxon>
        <taxon>Treponemataceae</taxon>
        <taxon>Treponema</taxon>
    </lineage>
</organism>
<keyword evidence="4 7" id="KW-0812">Transmembrane</keyword>
<feature type="transmembrane region" description="Helical" evidence="7">
    <location>
        <begin position="6"/>
        <end position="28"/>
    </location>
</feature>
<proteinExistence type="inferred from homology"/>
<dbReference type="GO" id="GO:0005886">
    <property type="term" value="C:plasma membrane"/>
    <property type="evidence" value="ECO:0007669"/>
    <property type="project" value="UniProtKB-SubCell"/>
</dbReference>
<feature type="transmembrane region" description="Helical" evidence="7">
    <location>
        <begin position="102"/>
        <end position="135"/>
    </location>
</feature>
<evidence type="ECO:0000256" key="5">
    <source>
        <dbReference type="ARBA" id="ARBA00022989"/>
    </source>
</evidence>
<evidence type="ECO:0000256" key="7">
    <source>
        <dbReference type="SAM" id="Phobius"/>
    </source>
</evidence>
<sequence length="224" mass="24183">MPEILTSLNTVSVFVRLGLAVAFGGILGLERGRKHRPAGFRTYMIVCLSSALIMITDLYLVEFYGTGDPARLGAQVISGIGFLGAGSIMISNMRIKGITTAAGLWGSAGLGLAIGAGFYIGAFIAGVFLLIIMTIMSRIDARINSTSRSMIIFAEFKSTEALTSFVKKARKKNYTLSDIEMKKSLLDSDYIGANIALSLPKRRNHAEVIQEFGALKGVKYIEEL</sequence>
<evidence type="ECO:0000256" key="1">
    <source>
        <dbReference type="ARBA" id="ARBA00004651"/>
    </source>
</evidence>
<evidence type="ECO:0000259" key="8">
    <source>
        <dbReference type="Pfam" id="PF02308"/>
    </source>
</evidence>
<feature type="domain" description="MgtC/SapB/SrpB/YhiD N-terminal" evidence="8">
    <location>
        <begin position="17"/>
        <end position="140"/>
    </location>
</feature>
<feature type="transmembrane region" description="Helical" evidence="7">
    <location>
        <begin position="40"/>
        <end position="60"/>
    </location>
</feature>
<accession>A0A975F1X3</accession>
<keyword evidence="6 7" id="KW-0472">Membrane</keyword>
<keyword evidence="5 7" id="KW-1133">Transmembrane helix</keyword>
<dbReference type="EMBL" id="CP054257">
    <property type="protein sequence ID" value="QTQ12863.1"/>
    <property type="molecule type" value="Genomic_DNA"/>
</dbReference>
<reference evidence="9" key="1">
    <citation type="submission" date="2020-05" db="EMBL/GenBank/DDBJ databases">
        <authorList>
            <person name="Zeng H."/>
            <person name="Chan Y.K."/>
            <person name="Watt R.M."/>
        </authorList>
    </citation>
    <scope>NUCLEOTIDE SEQUENCE</scope>
    <source>
        <strain evidence="9">ATCC 700773</strain>
    </source>
</reference>
<evidence type="ECO:0000256" key="3">
    <source>
        <dbReference type="ARBA" id="ARBA00022475"/>
    </source>
</evidence>
<evidence type="ECO:0000256" key="6">
    <source>
        <dbReference type="ARBA" id="ARBA00023136"/>
    </source>
</evidence>